<evidence type="ECO:0000256" key="2">
    <source>
        <dbReference type="ARBA" id="ARBA00001947"/>
    </source>
</evidence>
<dbReference type="SUPFAM" id="SSF57850">
    <property type="entry name" value="RING/U-box"/>
    <property type="match status" value="3"/>
</dbReference>
<dbReference type="OrthoDB" id="1431934at2759"/>
<evidence type="ECO:0000256" key="9">
    <source>
        <dbReference type="ARBA" id="ARBA00022771"/>
    </source>
</evidence>
<dbReference type="InterPro" id="IPR016135">
    <property type="entry name" value="UBQ-conjugating_enzyme/RWD"/>
</dbReference>
<dbReference type="PROSITE" id="PS00518">
    <property type="entry name" value="ZF_RING_1"/>
    <property type="match status" value="1"/>
</dbReference>
<evidence type="ECO:0000313" key="18">
    <source>
        <dbReference type="Proteomes" id="UP000631114"/>
    </source>
</evidence>
<evidence type="ECO:0000259" key="15">
    <source>
        <dbReference type="PROSITE" id="PS50908"/>
    </source>
</evidence>
<dbReference type="PROSITE" id="PS50908">
    <property type="entry name" value="RWD"/>
    <property type="match status" value="1"/>
</dbReference>
<dbReference type="EC" id="2.3.2.31" evidence="5"/>
<dbReference type="InterPro" id="IPR031127">
    <property type="entry name" value="E3_UB_ligase_RBR"/>
</dbReference>
<feature type="domain" description="RING-type" evidence="14">
    <location>
        <begin position="304"/>
        <end position="349"/>
    </location>
</feature>
<name>A0A835HUC0_9MAGN</name>
<dbReference type="InterPro" id="IPR006575">
    <property type="entry name" value="RWD_dom"/>
</dbReference>
<reference evidence="17 18" key="1">
    <citation type="submission" date="2020-10" db="EMBL/GenBank/DDBJ databases">
        <title>The Coptis chinensis genome and diversification of protoberbering-type alkaloids.</title>
        <authorList>
            <person name="Wang B."/>
            <person name="Shu S."/>
            <person name="Song C."/>
            <person name="Liu Y."/>
        </authorList>
    </citation>
    <scope>NUCLEOTIDE SEQUENCE [LARGE SCALE GENOMIC DNA]</scope>
    <source>
        <strain evidence="17">HL-2020</strain>
        <tissue evidence="17">Leaf</tissue>
    </source>
</reference>
<feature type="compositionally biased region" description="Basic and acidic residues" evidence="13">
    <location>
        <begin position="1"/>
        <end position="11"/>
    </location>
</feature>
<sequence length="593" mass="66947">MMMKNKGKEAALQEVTNLHTSSSSKQNPNSSTTIRKFVERRGFSQTNNKPAYVVKTPPLVRTSSEVKPQDERGNESKVKSCTSTTNSADHGPTGEEEGANNEEPELSEEQLTINNHLQEDELLAMEAIYGDNLTIGRTEGGQKSFQLHSPKENVEPGGKSTSLIAPAQHSNEFLYTFAVQYLPPIVLTCLLPNSYPSHQPPYFTLSIQWLNSLRISNLCRMLDSFWTDKPGQEVIYQWVDWLHSSSLSHLGFDKEITLGPYNMPDAGDSRAFSGSVSPEVDIPSMMKYNDDKCHEVFNENFQECCICFSEHAGAEFIRLPCKHFFCWKCMETYSSIHVKEGTVYKLICPDAECDGLVPPGLLKRLLASEDFERWESLLLQKTLDSMSDVVYCPRCETGCLKDGDDAQCPKCFFSFCILCRERRHVGITCTSPEQKLQKLIIKALVIDFFSYKPPFGVCLQEQQGSYELTDEQAHKREMMLNEILSLTEISRDAKRCPSCNIAISRTEGCNKMVCGNCGQFFCYQCNNAIRGYDHFSGGGCVLFLTEETHIREEENKVVVQMHPCPICAEENAKVSISYSWLFILSENKTEVLN</sequence>
<dbReference type="CDD" id="cd23820">
    <property type="entry name" value="RWD_RNF14"/>
    <property type="match status" value="1"/>
</dbReference>
<dbReference type="Pfam" id="PF26200">
    <property type="entry name" value="Rcat_RNF216"/>
    <property type="match status" value="1"/>
</dbReference>
<dbReference type="FunFam" id="3.30.40.10:FF:000358">
    <property type="entry name" value="RBR-type E3 ubiquitin transferase"/>
    <property type="match status" value="1"/>
</dbReference>
<evidence type="ECO:0000259" key="14">
    <source>
        <dbReference type="PROSITE" id="PS50089"/>
    </source>
</evidence>
<feature type="compositionally biased region" description="Basic and acidic residues" evidence="13">
    <location>
        <begin position="67"/>
        <end position="78"/>
    </location>
</feature>
<keyword evidence="11" id="KW-0862">Zinc</keyword>
<feature type="compositionally biased region" description="Polar residues" evidence="13">
    <location>
        <begin position="79"/>
        <end position="88"/>
    </location>
</feature>
<keyword evidence="18" id="KW-1185">Reference proteome</keyword>
<dbReference type="Pfam" id="PF01485">
    <property type="entry name" value="IBR"/>
    <property type="match status" value="1"/>
</dbReference>
<evidence type="ECO:0000256" key="10">
    <source>
        <dbReference type="ARBA" id="ARBA00022786"/>
    </source>
</evidence>
<feature type="domain" description="RING-type" evidence="16">
    <location>
        <begin position="300"/>
        <end position="544"/>
    </location>
</feature>
<comment type="catalytic activity">
    <reaction evidence="1">
        <text>[E2 ubiquitin-conjugating enzyme]-S-ubiquitinyl-L-cysteine + [acceptor protein]-L-lysine = [E2 ubiquitin-conjugating enzyme]-L-cysteine + [acceptor protein]-N(6)-ubiquitinyl-L-lysine.</text>
        <dbReference type="EC" id="2.3.2.31"/>
    </reaction>
</comment>
<dbReference type="InterPro" id="IPR002867">
    <property type="entry name" value="IBR_dom"/>
</dbReference>
<keyword evidence="10" id="KW-0833">Ubl conjugation pathway</keyword>
<comment type="function">
    <text evidence="3">Might act as an E3 ubiquitin-protein ligase, or as part of E3 complex, which accepts ubiquitin from specific E2 ubiquitin-conjugating enzymes and then transfers it to substrates.</text>
</comment>
<dbReference type="AlphaFoldDB" id="A0A835HUC0"/>
<dbReference type="CDD" id="cd20341">
    <property type="entry name" value="BRcat_RBR_RNF14"/>
    <property type="match status" value="1"/>
</dbReference>
<comment type="similarity">
    <text evidence="4">Belongs to the RBR family. Ariadne subfamily.</text>
</comment>
<gene>
    <name evidence="17" type="ORF">IFM89_011193</name>
</gene>
<dbReference type="InterPro" id="IPR013083">
    <property type="entry name" value="Znf_RING/FYVE/PHD"/>
</dbReference>
<comment type="cofactor">
    <cofactor evidence="2">
        <name>Zn(2+)</name>
        <dbReference type="ChEBI" id="CHEBI:29105"/>
    </cofactor>
</comment>
<feature type="region of interest" description="Disordered" evidence="13">
    <location>
        <begin position="1"/>
        <end position="108"/>
    </location>
</feature>
<dbReference type="PROSITE" id="PS51873">
    <property type="entry name" value="TRIAD"/>
    <property type="match status" value="1"/>
</dbReference>
<organism evidence="17 18">
    <name type="scientific">Coptis chinensis</name>
    <dbReference type="NCBI Taxonomy" id="261450"/>
    <lineage>
        <taxon>Eukaryota</taxon>
        <taxon>Viridiplantae</taxon>
        <taxon>Streptophyta</taxon>
        <taxon>Embryophyta</taxon>
        <taxon>Tracheophyta</taxon>
        <taxon>Spermatophyta</taxon>
        <taxon>Magnoliopsida</taxon>
        <taxon>Ranunculales</taxon>
        <taxon>Ranunculaceae</taxon>
        <taxon>Coptidoideae</taxon>
        <taxon>Coptis</taxon>
    </lineage>
</organism>
<dbReference type="EMBL" id="JADFTS010000005">
    <property type="protein sequence ID" value="KAF9604911.1"/>
    <property type="molecule type" value="Genomic_DNA"/>
</dbReference>
<evidence type="ECO:0000256" key="12">
    <source>
        <dbReference type="PROSITE-ProRule" id="PRU00175"/>
    </source>
</evidence>
<evidence type="ECO:0000256" key="4">
    <source>
        <dbReference type="ARBA" id="ARBA00005884"/>
    </source>
</evidence>
<dbReference type="Pfam" id="PF05773">
    <property type="entry name" value="RWD"/>
    <property type="match status" value="1"/>
</dbReference>
<dbReference type="InterPro" id="IPR001841">
    <property type="entry name" value="Znf_RING"/>
</dbReference>
<feature type="compositionally biased region" description="Low complexity" evidence="13">
    <location>
        <begin position="20"/>
        <end position="33"/>
    </location>
</feature>
<keyword evidence="9 12" id="KW-0863">Zinc-finger</keyword>
<dbReference type="SMART" id="SM00647">
    <property type="entry name" value="IBR"/>
    <property type="match status" value="2"/>
</dbReference>
<evidence type="ECO:0000256" key="11">
    <source>
        <dbReference type="ARBA" id="ARBA00022833"/>
    </source>
</evidence>
<keyword evidence="6" id="KW-0808">Transferase</keyword>
<comment type="caution">
    <text evidence="17">The sequence shown here is derived from an EMBL/GenBank/DDBJ whole genome shotgun (WGS) entry which is preliminary data.</text>
</comment>
<dbReference type="Gene3D" id="3.10.110.10">
    <property type="entry name" value="Ubiquitin Conjugating Enzyme"/>
    <property type="match status" value="1"/>
</dbReference>
<dbReference type="Proteomes" id="UP000631114">
    <property type="component" value="Unassembled WGS sequence"/>
</dbReference>
<keyword evidence="8" id="KW-0677">Repeat</keyword>
<dbReference type="Gene3D" id="1.20.120.1750">
    <property type="match status" value="1"/>
</dbReference>
<keyword evidence="7" id="KW-0479">Metal-binding</keyword>
<proteinExistence type="inferred from homology"/>
<dbReference type="SUPFAM" id="SSF54495">
    <property type="entry name" value="UBC-like"/>
    <property type="match status" value="1"/>
</dbReference>
<dbReference type="CDD" id="cd23134">
    <property type="entry name" value="RING-HC_ITT1-like"/>
    <property type="match status" value="1"/>
</dbReference>
<evidence type="ECO:0000256" key="1">
    <source>
        <dbReference type="ARBA" id="ARBA00001798"/>
    </source>
</evidence>
<dbReference type="PANTHER" id="PTHR11685">
    <property type="entry name" value="RBR FAMILY RING FINGER AND IBR DOMAIN-CONTAINING"/>
    <property type="match status" value="1"/>
</dbReference>
<dbReference type="GO" id="GO:0061630">
    <property type="term" value="F:ubiquitin protein ligase activity"/>
    <property type="evidence" value="ECO:0007669"/>
    <property type="project" value="UniProtKB-EC"/>
</dbReference>
<dbReference type="GO" id="GO:0016567">
    <property type="term" value="P:protein ubiquitination"/>
    <property type="evidence" value="ECO:0007669"/>
    <property type="project" value="InterPro"/>
</dbReference>
<feature type="domain" description="RWD" evidence="15">
    <location>
        <begin position="120"/>
        <end position="249"/>
    </location>
</feature>
<evidence type="ECO:0000256" key="5">
    <source>
        <dbReference type="ARBA" id="ARBA00012251"/>
    </source>
</evidence>
<evidence type="ECO:0000259" key="16">
    <source>
        <dbReference type="PROSITE" id="PS51873"/>
    </source>
</evidence>
<accession>A0A835HUC0</accession>
<evidence type="ECO:0000256" key="3">
    <source>
        <dbReference type="ARBA" id="ARBA00003976"/>
    </source>
</evidence>
<evidence type="ECO:0000256" key="6">
    <source>
        <dbReference type="ARBA" id="ARBA00022679"/>
    </source>
</evidence>
<evidence type="ECO:0000256" key="13">
    <source>
        <dbReference type="SAM" id="MobiDB-lite"/>
    </source>
</evidence>
<evidence type="ECO:0000313" key="17">
    <source>
        <dbReference type="EMBL" id="KAF9604911.1"/>
    </source>
</evidence>
<dbReference type="SMART" id="SM00591">
    <property type="entry name" value="RWD"/>
    <property type="match status" value="1"/>
</dbReference>
<evidence type="ECO:0000256" key="7">
    <source>
        <dbReference type="ARBA" id="ARBA00022723"/>
    </source>
</evidence>
<protein>
    <recommendedName>
        <fullName evidence="5">RBR-type E3 ubiquitin transferase</fullName>
        <ecNumber evidence="5">2.3.2.31</ecNumber>
    </recommendedName>
</protein>
<dbReference type="Gene3D" id="3.30.40.10">
    <property type="entry name" value="Zinc/RING finger domain, C3HC4 (zinc finger)"/>
    <property type="match status" value="1"/>
</dbReference>
<dbReference type="InterPro" id="IPR044066">
    <property type="entry name" value="TRIAD_supradom"/>
</dbReference>
<dbReference type="GO" id="GO:0008270">
    <property type="term" value="F:zinc ion binding"/>
    <property type="evidence" value="ECO:0007669"/>
    <property type="project" value="UniProtKB-KW"/>
</dbReference>
<dbReference type="InterPro" id="IPR017907">
    <property type="entry name" value="Znf_RING_CS"/>
</dbReference>
<evidence type="ECO:0000256" key="8">
    <source>
        <dbReference type="ARBA" id="ARBA00022737"/>
    </source>
</evidence>
<dbReference type="PROSITE" id="PS50089">
    <property type="entry name" value="ZF_RING_2"/>
    <property type="match status" value="1"/>
</dbReference>
<dbReference type="SMART" id="SM00184">
    <property type="entry name" value="RING"/>
    <property type="match status" value="2"/>
</dbReference>
<feature type="compositionally biased region" description="Acidic residues" evidence="13">
    <location>
        <begin position="94"/>
        <end position="108"/>
    </location>
</feature>